<dbReference type="Gene3D" id="1.10.10.10">
    <property type="entry name" value="Winged helix-like DNA-binding domain superfamily/Winged helix DNA-binding domain"/>
    <property type="match status" value="1"/>
</dbReference>
<proteinExistence type="predicted"/>
<dbReference type="InterPro" id="IPR036390">
    <property type="entry name" value="WH_DNA-bd_sf"/>
</dbReference>
<dbReference type="Pfam" id="PF12840">
    <property type="entry name" value="HTH_20"/>
    <property type="match status" value="1"/>
</dbReference>
<dbReference type="InterPro" id="IPR001845">
    <property type="entry name" value="HTH_ArsR_DNA-bd_dom"/>
</dbReference>
<keyword evidence="2" id="KW-0238">DNA-binding</keyword>
<keyword evidence="3" id="KW-0804">Transcription</keyword>
<dbReference type="CDD" id="cd00090">
    <property type="entry name" value="HTH_ARSR"/>
    <property type="match status" value="1"/>
</dbReference>
<evidence type="ECO:0000313" key="7">
    <source>
        <dbReference type="Proteomes" id="UP001589718"/>
    </source>
</evidence>
<accession>A0ABV5PBS7</accession>
<protein>
    <submittedName>
        <fullName evidence="6">ArsR/SmtB family transcription factor</fullName>
    </submittedName>
</protein>
<evidence type="ECO:0000256" key="4">
    <source>
        <dbReference type="SAM" id="MobiDB-lite"/>
    </source>
</evidence>
<name>A0ABV5PBS7_STRCM</name>
<dbReference type="PANTHER" id="PTHR43132:SF8">
    <property type="entry name" value="HTH-TYPE TRANSCRIPTIONAL REGULATOR KMTR"/>
    <property type="match status" value="1"/>
</dbReference>
<comment type="caution">
    <text evidence="6">The sequence shown here is derived from an EMBL/GenBank/DDBJ whole genome shotgun (WGS) entry which is preliminary data.</text>
</comment>
<evidence type="ECO:0000259" key="5">
    <source>
        <dbReference type="SMART" id="SM00418"/>
    </source>
</evidence>
<evidence type="ECO:0000256" key="2">
    <source>
        <dbReference type="ARBA" id="ARBA00023125"/>
    </source>
</evidence>
<dbReference type="EMBL" id="JBHMCR010000005">
    <property type="protein sequence ID" value="MFB9520223.1"/>
    <property type="molecule type" value="Genomic_DNA"/>
</dbReference>
<dbReference type="PANTHER" id="PTHR43132">
    <property type="entry name" value="ARSENICAL RESISTANCE OPERON REPRESSOR ARSR-RELATED"/>
    <property type="match status" value="1"/>
</dbReference>
<feature type="region of interest" description="Disordered" evidence="4">
    <location>
        <begin position="39"/>
        <end position="70"/>
    </location>
</feature>
<evidence type="ECO:0000256" key="3">
    <source>
        <dbReference type="ARBA" id="ARBA00023163"/>
    </source>
</evidence>
<gene>
    <name evidence="6" type="ORF">ACFFTU_09720</name>
</gene>
<dbReference type="RefSeq" id="WP_380836878.1">
    <property type="nucleotide sequence ID" value="NZ_BAAAXE010000014.1"/>
</dbReference>
<organism evidence="6 7">
    <name type="scientific">Streptomyces cremeus</name>
    <dbReference type="NCBI Taxonomy" id="66881"/>
    <lineage>
        <taxon>Bacteria</taxon>
        <taxon>Bacillati</taxon>
        <taxon>Actinomycetota</taxon>
        <taxon>Actinomycetes</taxon>
        <taxon>Kitasatosporales</taxon>
        <taxon>Streptomycetaceae</taxon>
        <taxon>Streptomyces</taxon>
    </lineage>
</organism>
<dbReference type="InterPro" id="IPR036388">
    <property type="entry name" value="WH-like_DNA-bd_sf"/>
</dbReference>
<evidence type="ECO:0000313" key="6">
    <source>
        <dbReference type="EMBL" id="MFB9520223.1"/>
    </source>
</evidence>
<dbReference type="InterPro" id="IPR011991">
    <property type="entry name" value="ArsR-like_HTH"/>
</dbReference>
<feature type="compositionally biased region" description="Basic and acidic residues" evidence="4">
    <location>
        <begin position="43"/>
        <end position="57"/>
    </location>
</feature>
<keyword evidence="7" id="KW-1185">Reference proteome</keyword>
<reference evidence="6 7" key="1">
    <citation type="submission" date="2024-09" db="EMBL/GenBank/DDBJ databases">
        <authorList>
            <person name="Sun Q."/>
            <person name="Mori K."/>
        </authorList>
    </citation>
    <scope>NUCLEOTIDE SEQUENCE [LARGE SCALE GENOMIC DNA]</scope>
    <source>
        <strain evidence="6 7">JCM 4362</strain>
    </source>
</reference>
<dbReference type="SMART" id="SM00418">
    <property type="entry name" value="HTH_ARSR"/>
    <property type="match status" value="1"/>
</dbReference>
<keyword evidence="1" id="KW-0805">Transcription regulation</keyword>
<sequence>MLRIHFTADDFSRLRFAARPAPVPELHAALMMLGPPPMGPLEEPLKDSLKGPLRDPLRGPFRGPPGGPPPDPLYDRWRAKHLRALPAAAAPLADLVPDGRPPAFLDVVGASLDEGCELIRSARPEFVRKEIERAYGHGPVPSWIRALHDGRPEAWRTWERAQRAAYESVLAPVWPLVQDLHRAEFTRHALMLAEQGAGAALTALAPGSRLRDGVWEWDGNGPAEGVRDVRLAGRGLVLLPTFHWRHGPLVQDLPDRPERPVSLAYPAGPGLPLLPEAGLPDEPLAGVLGRTRLALLRALDEPHSTTGLARRLRVSNATASAHASALRAAGLLTTTRTGLSVRHERTSLGELLLGGTP</sequence>
<dbReference type="SUPFAM" id="SSF46785">
    <property type="entry name" value="Winged helix' DNA-binding domain"/>
    <property type="match status" value="1"/>
</dbReference>
<dbReference type="InterPro" id="IPR051011">
    <property type="entry name" value="Metal_resp_trans_reg"/>
</dbReference>
<dbReference type="Proteomes" id="UP001589718">
    <property type="component" value="Unassembled WGS sequence"/>
</dbReference>
<evidence type="ECO:0000256" key="1">
    <source>
        <dbReference type="ARBA" id="ARBA00023015"/>
    </source>
</evidence>
<feature type="domain" description="HTH arsR-type" evidence="5">
    <location>
        <begin position="286"/>
        <end position="353"/>
    </location>
</feature>